<dbReference type="GO" id="GO:0016787">
    <property type="term" value="F:hydrolase activity"/>
    <property type="evidence" value="ECO:0007669"/>
    <property type="project" value="UniProtKB-KW"/>
</dbReference>
<comment type="similarity">
    <text evidence="1">Belongs to the glycosyl hydrolase 43 family.</text>
</comment>
<keyword evidence="8" id="KW-1185">Reference proteome</keyword>
<organism evidence="7 8">
    <name type="scientific">Pseudoxanthomonas kaohsiungensis</name>
    <dbReference type="NCBI Taxonomy" id="283923"/>
    <lineage>
        <taxon>Bacteria</taxon>
        <taxon>Pseudomonadati</taxon>
        <taxon>Pseudomonadota</taxon>
        <taxon>Gammaproteobacteria</taxon>
        <taxon>Lysobacterales</taxon>
        <taxon>Lysobacteraceae</taxon>
        <taxon>Pseudoxanthomonas</taxon>
    </lineage>
</organism>
<keyword evidence="5" id="KW-0732">Signal</keyword>
<evidence type="ECO:0000256" key="4">
    <source>
        <dbReference type="SAM" id="MobiDB-lite"/>
    </source>
</evidence>
<dbReference type="RefSeq" id="WP_162376820.1">
    <property type="nucleotide sequence ID" value="NZ_JBHTKN010000001.1"/>
</dbReference>
<feature type="domain" description="Beta-xylosidase C-terminal Concanavalin A-like" evidence="6">
    <location>
        <begin position="383"/>
        <end position="569"/>
    </location>
</feature>
<feature type="compositionally biased region" description="Basic and acidic residues" evidence="4">
    <location>
        <begin position="698"/>
        <end position="707"/>
    </location>
</feature>
<proteinExistence type="inferred from homology"/>
<dbReference type="Gene3D" id="2.115.10.20">
    <property type="entry name" value="Glycosyl hydrolase domain, family 43"/>
    <property type="match status" value="1"/>
</dbReference>
<feature type="signal peptide" evidence="5">
    <location>
        <begin position="1"/>
        <end position="40"/>
    </location>
</feature>
<comment type="caution">
    <text evidence="7">The sequence shown here is derived from an EMBL/GenBank/DDBJ whole genome shotgun (WGS) entry which is preliminary data.</text>
</comment>
<evidence type="ECO:0000313" key="7">
    <source>
        <dbReference type="EMBL" id="MFD1041181.1"/>
    </source>
</evidence>
<keyword evidence="3" id="KW-0326">Glycosidase</keyword>
<dbReference type="SUPFAM" id="SSF75005">
    <property type="entry name" value="Arabinanase/levansucrase/invertase"/>
    <property type="match status" value="1"/>
</dbReference>
<sequence>MNAHAPPRNATGAPARNRWRASLLLLALAACPPGLWPALAAPATTWMADNGNGSFTNPLFYDEFSDPDLIRVGDDFYMVGTTMHAVPGLPVLHSRDLVNWRFLSYAMPGFGPGDAFRLANGQESYGQGIWAPCIRYHDGTFYIFSNINGHGVQVFTARDPAGPWQHRSLGRSLHDLSVLFDDDGRVYAVYDYQQVRMVELKPDLSGVVEGSDRVLIPAGQAMGEGHHFYKIDGRYYIISANYAPVGRMQAARADRVEGPYETVVISAGETMGTQRGWWLDNIGQRDPVPTGATPFRMHKPGDNALGAVPLHQGGIVQLANGQWWGFSMMDLKSVGRTTFLSPVTWHDGWPYFGLPGNLGRSPRTWSKPDVGVATTPSATWERSDDFSAPALKPLWQWNHEPVPGKWSLSEKPGALRLHSLPADGFLWARNTLTQRAIGPESSATVQLDASGLRPGDTAGLGLLNIPAAWIGVVREEAGPTLRWYAQEGDRHLDVPLPAAQVHLRASADFDDDMAQLAYSLDGERFIPLGDPLRTPYGLKTFQGVRYALFAYSATGAAGGHADFDNFRVEEPLADRSRNIPFGQVVQLSNRADGSLAWASPLGMLHSTREGAGDEGTRFRVHDRGQGRVALEVVDGGGFLTVVGAGLAADVRVAAHESADSLFMWQDMLRGEAMLLSLRTHRYLGFSPDSGEPYAADRPGTRPDRRDGTVLAWRAAR</sequence>
<feature type="region of interest" description="Disordered" evidence="4">
    <location>
        <begin position="688"/>
        <end position="708"/>
    </location>
</feature>
<name>A0ABW3LS40_9GAMM</name>
<evidence type="ECO:0000259" key="6">
    <source>
        <dbReference type="Pfam" id="PF17851"/>
    </source>
</evidence>
<protein>
    <submittedName>
        <fullName evidence="7">Glycoside hydrolase 43 family protein</fullName>
    </submittedName>
</protein>
<dbReference type="Pfam" id="PF17851">
    <property type="entry name" value="GH43_C2"/>
    <property type="match status" value="1"/>
</dbReference>
<dbReference type="SUPFAM" id="SSF49899">
    <property type="entry name" value="Concanavalin A-like lectins/glucanases"/>
    <property type="match status" value="1"/>
</dbReference>
<dbReference type="InterPro" id="IPR006710">
    <property type="entry name" value="Glyco_hydro_43"/>
</dbReference>
<evidence type="ECO:0000256" key="3">
    <source>
        <dbReference type="ARBA" id="ARBA00023295"/>
    </source>
</evidence>
<reference evidence="8" key="1">
    <citation type="journal article" date="2019" name="Int. J. Syst. Evol. Microbiol.">
        <title>The Global Catalogue of Microorganisms (GCM) 10K type strain sequencing project: providing services to taxonomists for standard genome sequencing and annotation.</title>
        <authorList>
            <consortium name="The Broad Institute Genomics Platform"/>
            <consortium name="The Broad Institute Genome Sequencing Center for Infectious Disease"/>
            <person name="Wu L."/>
            <person name="Ma J."/>
        </authorList>
    </citation>
    <scope>NUCLEOTIDE SEQUENCE [LARGE SCALE GENOMIC DNA]</scope>
    <source>
        <strain evidence="8">CCUG 55854</strain>
    </source>
</reference>
<dbReference type="EMBL" id="JBHTKN010000001">
    <property type="protein sequence ID" value="MFD1041181.1"/>
    <property type="molecule type" value="Genomic_DNA"/>
</dbReference>
<dbReference type="InterPro" id="IPR023296">
    <property type="entry name" value="Glyco_hydro_beta-prop_sf"/>
</dbReference>
<dbReference type="InterPro" id="IPR013320">
    <property type="entry name" value="ConA-like_dom_sf"/>
</dbReference>
<evidence type="ECO:0000256" key="2">
    <source>
        <dbReference type="ARBA" id="ARBA00022801"/>
    </source>
</evidence>
<dbReference type="Pfam" id="PF04616">
    <property type="entry name" value="Glyco_hydro_43"/>
    <property type="match status" value="1"/>
</dbReference>
<dbReference type="PANTHER" id="PTHR42812:SF12">
    <property type="entry name" value="BETA-XYLOSIDASE-RELATED"/>
    <property type="match status" value="1"/>
</dbReference>
<evidence type="ECO:0000256" key="1">
    <source>
        <dbReference type="ARBA" id="ARBA00009865"/>
    </source>
</evidence>
<dbReference type="PANTHER" id="PTHR42812">
    <property type="entry name" value="BETA-XYLOSIDASE"/>
    <property type="match status" value="1"/>
</dbReference>
<accession>A0ABW3LS40</accession>
<dbReference type="InterPro" id="IPR051795">
    <property type="entry name" value="Glycosyl_Hydrlase_43"/>
</dbReference>
<dbReference type="InterPro" id="IPR041542">
    <property type="entry name" value="GH43_C2"/>
</dbReference>
<dbReference type="CDD" id="cd09001">
    <property type="entry name" value="GH43_FsAxh1-like"/>
    <property type="match status" value="1"/>
</dbReference>
<evidence type="ECO:0000256" key="5">
    <source>
        <dbReference type="SAM" id="SignalP"/>
    </source>
</evidence>
<feature type="chain" id="PRO_5046125752" evidence="5">
    <location>
        <begin position="41"/>
        <end position="716"/>
    </location>
</feature>
<dbReference type="Gene3D" id="2.60.120.200">
    <property type="match status" value="1"/>
</dbReference>
<evidence type="ECO:0000313" key="8">
    <source>
        <dbReference type="Proteomes" id="UP001597033"/>
    </source>
</evidence>
<dbReference type="Proteomes" id="UP001597033">
    <property type="component" value="Unassembled WGS sequence"/>
</dbReference>
<keyword evidence="2 7" id="KW-0378">Hydrolase</keyword>
<gene>
    <name evidence="7" type="ORF">ACFQ2N_02300</name>
</gene>